<dbReference type="Pfam" id="PF00534">
    <property type="entry name" value="Glycos_transf_1"/>
    <property type="match status" value="1"/>
</dbReference>
<evidence type="ECO:0000313" key="6">
    <source>
        <dbReference type="Proteomes" id="UP000653674"/>
    </source>
</evidence>
<dbReference type="AlphaFoldDB" id="A0A8J3M2I0"/>
<evidence type="ECO:0000313" key="5">
    <source>
        <dbReference type="EMBL" id="GIG75540.1"/>
    </source>
</evidence>
<dbReference type="RefSeq" id="WP_168079640.1">
    <property type="nucleotide sequence ID" value="NZ_BAAAQJ010000012.1"/>
</dbReference>
<comment type="caution">
    <text evidence="5">The sequence shown here is derived from an EMBL/GenBank/DDBJ whole genome shotgun (WGS) entry which is preliminary data.</text>
</comment>
<dbReference type="PANTHER" id="PTHR12526">
    <property type="entry name" value="GLYCOSYLTRANSFERASE"/>
    <property type="match status" value="1"/>
</dbReference>
<sequence>MSAESGVAAPAGRPLRIVLAVGTLHVGGTETQLVKLAIGLRERGHDVHVLALSDGGPLEEPLRAAGVQVRVFDYGGLPLRGRPDRAQLRMLARALRTLLAVRRHLRALRPDVCHAFLFGCYSLVLPLAWSAGVPVRVSGRRGETPPAAGLRDRLFHELGRRSSALMLCNSREGADEAVRRDGYRPEQVQVIPNGVDLPDEQADVTAQPARGVMVANLIAYKGHDDLLAALAMLPTPPRICLIGEGPERARLTELIRSRGLDDVVELAGARARASRLLPRYQFAVLASHYEGLPNAVLEAMAAGLPVVATAVGGVPELLTDDETGLLVPPHSPAELAAAIARVAGDPQLRGRLGAAARKAAATYSVPVCVERHDRLYRDLLG</sequence>
<evidence type="ECO:0000259" key="3">
    <source>
        <dbReference type="Pfam" id="PF00534"/>
    </source>
</evidence>
<reference evidence="5" key="1">
    <citation type="submission" date="2021-01" db="EMBL/GenBank/DDBJ databases">
        <title>Whole genome shotgun sequence of Planosporangium flavigriseum NBRC 105377.</title>
        <authorList>
            <person name="Komaki H."/>
            <person name="Tamura T."/>
        </authorList>
    </citation>
    <scope>NUCLEOTIDE SEQUENCE</scope>
    <source>
        <strain evidence="5">NBRC 105377</strain>
    </source>
</reference>
<proteinExistence type="predicted"/>
<dbReference type="InterPro" id="IPR028098">
    <property type="entry name" value="Glyco_trans_4-like_N"/>
</dbReference>
<evidence type="ECO:0000256" key="1">
    <source>
        <dbReference type="ARBA" id="ARBA00022676"/>
    </source>
</evidence>
<accession>A0A8J3M2I0</accession>
<organism evidence="5 6">
    <name type="scientific">Planosporangium flavigriseum</name>
    <dbReference type="NCBI Taxonomy" id="373681"/>
    <lineage>
        <taxon>Bacteria</taxon>
        <taxon>Bacillati</taxon>
        <taxon>Actinomycetota</taxon>
        <taxon>Actinomycetes</taxon>
        <taxon>Micromonosporales</taxon>
        <taxon>Micromonosporaceae</taxon>
        <taxon>Planosporangium</taxon>
    </lineage>
</organism>
<protein>
    <submittedName>
        <fullName evidence="5">Glycosyl transferase family 1</fullName>
    </submittedName>
</protein>
<dbReference type="CDD" id="cd03811">
    <property type="entry name" value="GT4_GT28_WabH-like"/>
    <property type="match status" value="1"/>
</dbReference>
<dbReference type="EMBL" id="BONU01000033">
    <property type="protein sequence ID" value="GIG75540.1"/>
    <property type="molecule type" value="Genomic_DNA"/>
</dbReference>
<feature type="domain" description="Glycosyltransferase subfamily 4-like N-terminal" evidence="4">
    <location>
        <begin position="26"/>
        <end position="197"/>
    </location>
</feature>
<feature type="domain" description="Glycosyl transferase family 1" evidence="3">
    <location>
        <begin position="212"/>
        <end position="358"/>
    </location>
</feature>
<dbReference type="Gene3D" id="3.40.50.2000">
    <property type="entry name" value="Glycogen Phosphorylase B"/>
    <property type="match status" value="2"/>
</dbReference>
<dbReference type="SUPFAM" id="SSF53756">
    <property type="entry name" value="UDP-Glycosyltransferase/glycogen phosphorylase"/>
    <property type="match status" value="1"/>
</dbReference>
<dbReference type="Proteomes" id="UP000653674">
    <property type="component" value="Unassembled WGS sequence"/>
</dbReference>
<gene>
    <name evidence="5" type="ORF">Pfl04_39440</name>
</gene>
<keyword evidence="6" id="KW-1185">Reference proteome</keyword>
<keyword evidence="2 5" id="KW-0808">Transferase</keyword>
<name>A0A8J3M2I0_9ACTN</name>
<dbReference type="PANTHER" id="PTHR12526:SF510">
    <property type="entry name" value="D-INOSITOL 3-PHOSPHATE GLYCOSYLTRANSFERASE"/>
    <property type="match status" value="1"/>
</dbReference>
<evidence type="ECO:0000259" key="4">
    <source>
        <dbReference type="Pfam" id="PF13439"/>
    </source>
</evidence>
<dbReference type="InterPro" id="IPR001296">
    <property type="entry name" value="Glyco_trans_1"/>
</dbReference>
<dbReference type="Pfam" id="PF13439">
    <property type="entry name" value="Glyco_transf_4"/>
    <property type="match status" value="1"/>
</dbReference>
<dbReference type="GO" id="GO:0016757">
    <property type="term" value="F:glycosyltransferase activity"/>
    <property type="evidence" value="ECO:0007669"/>
    <property type="project" value="UniProtKB-KW"/>
</dbReference>
<evidence type="ECO:0000256" key="2">
    <source>
        <dbReference type="ARBA" id="ARBA00022679"/>
    </source>
</evidence>
<keyword evidence="1" id="KW-0328">Glycosyltransferase</keyword>